<dbReference type="InterPro" id="IPR007353">
    <property type="entry name" value="DUF421"/>
</dbReference>
<feature type="domain" description="YetF C-terminal" evidence="9">
    <location>
        <begin position="58"/>
        <end position="188"/>
    </location>
</feature>
<gene>
    <name evidence="10" type="ORF">ASZ90_019868</name>
</gene>
<dbReference type="PANTHER" id="PTHR34582:SF6">
    <property type="entry name" value="UPF0702 TRANSMEMBRANE PROTEIN YCAP"/>
    <property type="match status" value="1"/>
</dbReference>
<keyword evidence="5 8" id="KW-1133">Transmembrane helix</keyword>
<comment type="caution">
    <text evidence="10">The sequence shown here is derived from an EMBL/GenBank/DDBJ whole genome shotgun (WGS) entry which is preliminary data.</text>
</comment>
<comment type="subcellular location">
    <subcellularLocation>
        <location evidence="1">Cell membrane</location>
        <topology evidence="1">Multi-pass membrane protein</topology>
    </subcellularLocation>
</comment>
<reference evidence="10" key="1">
    <citation type="journal article" date="2015" name="Proc. Natl. Acad. Sci. U.S.A.">
        <title>Networks of energetic and metabolic interactions define dynamics in microbial communities.</title>
        <authorList>
            <person name="Embree M."/>
            <person name="Liu J.K."/>
            <person name="Al-Bassam M.M."/>
            <person name="Zengler K."/>
        </authorList>
    </citation>
    <scope>NUCLEOTIDE SEQUENCE</scope>
</reference>
<protein>
    <recommendedName>
        <fullName evidence="9">YetF C-terminal domain-containing protein</fullName>
    </recommendedName>
</protein>
<keyword evidence="7" id="KW-0175">Coiled coil</keyword>
<evidence type="ECO:0000256" key="4">
    <source>
        <dbReference type="ARBA" id="ARBA00022692"/>
    </source>
</evidence>
<keyword evidence="4 8" id="KW-0812">Transmembrane</keyword>
<evidence type="ECO:0000256" key="2">
    <source>
        <dbReference type="ARBA" id="ARBA00006448"/>
    </source>
</evidence>
<dbReference type="PANTHER" id="PTHR34582">
    <property type="entry name" value="UPF0702 TRANSMEMBRANE PROTEIN YCAP"/>
    <property type="match status" value="1"/>
</dbReference>
<feature type="transmembrane region" description="Helical" evidence="8">
    <location>
        <begin position="35"/>
        <end position="55"/>
    </location>
</feature>
<evidence type="ECO:0000256" key="5">
    <source>
        <dbReference type="ARBA" id="ARBA00022989"/>
    </source>
</evidence>
<sequence>MGKKQIGQLQPYELVVIIMIAELAAIPMQNTNIPLINGIIPIFILIASEITLSYISLKSERARGVICGKPSILIKNSEIMEDELRRLRYNINDLLEQLRQKNVANISEVAYAILETGGQLSVILKSQNRPLQPKDMNIFTPPELIPITLIIDGCVIKENLNKIDLSLDWLKGELEKDGINDFKQVLFACLDSRGEFFYQVRSE</sequence>
<evidence type="ECO:0000313" key="10">
    <source>
        <dbReference type="EMBL" id="KUG02792.1"/>
    </source>
</evidence>
<proteinExistence type="inferred from homology"/>
<accession>A0A0W8E2A9</accession>
<evidence type="ECO:0000256" key="7">
    <source>
        <dbReference type="SAM" id="Coils"/>
    </source>
</evidence>
<comment type="similarity">
    <text evidence="2">Belongs to the UPF0702 family.</text>
</comment>
<dbReference type="EMBL" id="LNQE01001909">
    <property type="protein sequence ID" value="KUG02792.1"/>
    <property type="molecule type" value="Genomic_DNA"/>
</dbReference>
<name>A0A0W8E2A9_9ZZZZ</name>
<evidence type="ECO:0000256" key="1">
    <source>
        <dbReference type="ARBA" id="ARBA00004651"/>
    </source>
</evidence>
<evidence type="ECO:0000256" key="3">
    <source>
        <dbReference type="ARBA" id="ARBA00022475"/>
    </source>
</evidence>
<feature type="coiled-coil region" evidence="7">
    <location>
        <begin position="77"/>
        <end position="104"/>
    </location>
</feature>
<evidence type="ECO:0000256" key="8">
    <source>
        <dbReference type="SAM" id="Phobius"/>
    </source>
</evidence>
<organism evidence="10">
    <name type="scientific">hydrocarbon metagenome</name>
    <dbReference type="NCBI Taxonomy" id="938273"/>
    <lineage>
        <taxon>unclassified sequences</taxon>
        <taxon>metagenomes</taxon>
        <taxon>ecological metagenomes</taxon>
    </lineage>
</organism>
<feature type="transmembrane region" description="Helical" evidence="8">
    <location>
        <begin position="12"/>
        <end position="29"/>
    </location>
</feature>
<evidence type="ECO:0000259" key="9">
    <source>
        <dbReference type="Pfam" id="PF04239"/>
    </source>
</evidence>
<dbReference type="InterPro" id="IPR023090">
    <property type="entry name" value="UPF0702_alpha/beta_dom_sf"/>
</dbReference>
<dbReference type="Gene3D" id="3.30.240.20">
    <property type="entry name" value="bsu07140 like domains"/>
    <property type="match status" value="2"/>
</dbReference>
<dbReference type="Pfam" id="PF04239">
    <property type="entry name" value="DUF421"/>
    <property type="match status" value="1"/>
</dbReference>
<evidence type="ECO:0000256" key="6">
    <source>
        <dbReference type="ARBA" id="ARBA00023136"/>
    </source>
</evidence>
<dbReference type="AlphaFoldDB" id="A0A0W8E2A9"/>
<keyword evidence="6 8" id="KW-0472">Membrane</keyword>
<keyword evidence="3" id="KW-1003">Cell membrane</keyword>
<dbReference type="GO" id="GO:0005886">
    <property type="term" value="C:plasma membrane"/>
    <property type="evidence" value="ECO:0007669"/>
    <property type="project" value="UniProtKB-SubCell"/>
</dbReference>